<proteinExistence type="predicted"/>
<dbReference type="Proteomes" id="UP001497516">
    <property type="component" value="Chromosome 1"/>
</dbReference>
<feature type="compositionally biased region" description="Basic residues" evidence="1">
    <location>
        <begin position="79"/>
        <end position="88"/>
    </location>
</feature>
<gene>
    <name evidence="3" type="ORF">LTRI10_LOCUS4906</name>
</gene>
<evidence type="ECO:0000256" key="2">
    <source>
        <dbReference type="SAM" id="Phobius"/>
    </source>
</evidence>
<feature type="region of interest" description="Disordered" evidence="1">
    <location>
        <begin position="41"/>
        <end position="100"/>
    </location>
</feature>
<feature type="compositionally biased region" description="Pro residues" evidence="1">
    <location>
        <begin position="42"/>
        <end position="52"/>
    </location>
</feature>
<reference evidence="3 4" key="1">
    <citation type="submission" date="2024-04" db="EMBL/GenBank/DDBJ databases">
        <authorList>
            <person name="Fracassetti M."/>
        </authorList>
    </citation>
    <scope>NUCLEOTIDE SEQUENCE [LARGE SCALE GENOMIC DNA]</scope>
</reference>
<feature type="transmembrane region" description="Helical" evidence="2">
    <location>
        <begin position="21"/>
        <end position="38"/>
    </location>
</feature>
<keyword evidence="2" id="KW-0472">Membrane</keyword>
<keyword evidence="2" id="KW-1133">Transmembrane helix</keyword>
<dbReference type="AlphaFoldDB" id="A0AAV2CLM2"/>
<accession>A0AAV2CLM2</accession>
<name>A0AAV2CLM2_9ROSI</name>
<keyword evidence="2" id="KW-0812">Transmembrane</keyword>
<evidence type="ECO:0000256" key="1">
    <source>
        <dbReference type="SAM" id="MobiDB-lite"/>
    </source>
</evidence>
<keyword evidence="4" id="KW-1185">Reference proteome</keyword>
<dbReference type="EMBL" id="OZ034813">
    <property type="protein sequence ID" value="CAL1357258.1"/>
    <property type="molecule type" value="Genomic_DNA"/>
</dbReference>
<protein>
    <submittedName>
        <fullName evidence="3">Uncharacterized protein</fullName>
    </submittedName>
</protein>
<sequence length="130" mass="14908">MVARDGRNRRKKSLCEKSMELAVNIFNCSFLYLAALSFKPTPKLPTPPPPPAGKRRPNTAAGDRDGLLSSFAHQQNHQQARRPHKKKPVAAGVRLRGDGDKADIDERASSFIRRIKERNQQAYYYWEQRY</sequence>
<evidence type="ECO:0000313" key="3">
    <source>
        <dbReference type="EMBL" id="CAL1357258.1"/>
    </source>
</evidence>
<organism evidence="3 4">
    <name type="scientific">Linum trigynum</name>
    <dbReference type="NCBI Taxonomy" id="586398"/>
    <lineage>
        <taxon>Eukaryota</taxon>
        <taxon>Viridiplantae</taxon>
        <taxon>Streptophyta</taxon>
        <taxon>Embryophyta</taxon>
        <taxon>Tracheophyta</taxon>
        <taxon>Spermatophyta</taxon>
        <taxon>Magnoliopsida</taxon>
        <taxon>eudicotyledons</taxon>
        <taxon>Gunneridae</taxon>
        <taxon>Pentapetalae</taxon>
        <taxon>rosids</taxon>
        <taxon>fabids</taxon>
        <taxon>Malpighiales</taxon>
        <taxon>Linaceae</taxon>
        <taxon>Linum</taxon>
    </lineage>
</organism>
<evidence type="ECO:0000313" key="4">
    <source>
        <dbReference type="Proteomes" id="UP001497516"/>
    </source>
</evidence>